<dbReference type="EMBL" id="MAEL01000059">
    <property type="protein sequence ID" value="KAF1301214.1"/>
    <property type="molecule type" value="Genomic_DNA"/>
</dbReference>
<protein>
    <recommendedName>
        <fullName evidence="2">HTH cro/C1-type domain-containing protein</fullName>
    </recommendedName>
</protein>
<dbReference type="PANTHER" id="PTHR46558">
    <property type="entry name" value="TRACRIPTIONAL REGULATORY PROTEIN-RELATED-RELATED"/>
    <property type="match status" value="1"/>
</dbReference>
<dbReference type="SMART" id="SM00530">
    <property type="entry name" value="HTH_XRE"/>
    <property type="match status" value="1"/>
</dbReference>
<dbReference type="SUPFAM" id="SSF47413">
    <property type="entry name" value="lambda repressor-like DNA-binding domains"/>
    <property type="match status" value="1"/>
</dbReference>
<evidence type="ECO:0000313" key="3">
    <source>
        <dbReference type="EMBL" id="KAF1301214.1"/>
    </source>
</evidence>
<reference evidence="3 4" key="1">
    <citation type="submission" date="2016-06" db="EMBL/GenBank/DDBJ databases">
        <title>Four novel species of enterococci isolated from chicken manure.</title>
        <authorList>
            <person name="Van Tyne D."/>
        </authorList>
    </citation>
    <scope>NUCLEOTIDE SEQUENCE [LARGE SCALE GENOMIC DNA]</scope>
    <source>
        <strain evidence="3 4">CU12B</strain>
    </source>
</reference>
<dbReference type="PROSITE" id="PS50943">
    <property type="entry name" value="HTH_CROC1"/>
    <property type="match status" value="1"/>
</dbReference>
<keyword evidence="4" id="KW-1185">Reference proteome</keyword>
<evidence type="ECO:0000313" key="4">
    <source>
        <dbReference type="Proteomes" id="UP000782705"/>
    </source>
</evidence>
<dbReference type="InterPro" id="IPR010982">
    <property type="entry name" value="Lambda_DNA-bd_dom_sf"/>
</dbReference>
<feature type="domain" description="HTH cro/C1-type" evidence="2">
    <location>
        <begin position="6"/>
        <end position="60"/>
    </location>
</feature>
<organism evidence="3 4">
    <name type="scientific">Candidatus Enterococcus willemsii</name>
    <dbReference type="NCBI Taxonomy" id="1857215"/>
    <lineage>
        <taxon>Bacteria</taxon>
        <taxon>Bacillati</taxon>
        <taxon>Bacillota</taxon>
        <taxon>Bacilli</taxon>
        <taxon>Lactobacillales</taxon>
        <taxon>Enterococcaceae</taxon>
        <taxon>Enterococcus</taxon>
    </lineage>
</organism>
<dbReference type="Pfam" id="PF01381">
    <property type="entry name" value="HTH_3"/>
    <property type="match status" value="1"/>
</dbReference>
<dbReference type="CDD" id="cd00093">
    <property type="entry name" value="HTH_XRE"/>
    <property type="match status" value="1"/>
</dbReference>
<dbReference type="PANTHER" id="PTHR46558:SF11">
    <property type="entry name" value="HTH-TYPE TRANSCRIPTIONAL REGULATOR XRE"/>
    <property type="match status" value="1"/>
</dbReference>
<dbReference type="RefSeq" id="WP_161903342.1">
    <property type="nucleotide sequence ID" value="NZ_MAEL01000059.1"/>
</dbReference>
<proteinExistence type="predicted"/>
<dbReference type="Proteomes" id="UP000782705">
    <property type="component" value="Unassembled WGS sequence"/>
</dbReference>
<accession>A0ABQ6YVP2</accession>
<dbReference type="Gene3D" id="1.10.260.40">
    <property type="entry name" value="lambda repressor-like DNA-binding domains"/>
    <property type="match status" value="1"/>
</dbReference>
<evidence type="ECO:0000259" key="2">
    <source>
        <dbReference type="PROSITE" id="PS50943"/>
    </source>
</evidence>
<evidence type="ECO:0000256" key="1">
    <source>
        <dbReference type="ARBA" id="ARBA00023125"/>
    </source>
</evidence>
<comment type="caution">
    <text evidence="3">The sequence shown here is derived from an EMBL/GenBank/DDBJ whole genome shotgun (WGS) entry which is preliminary data.</text>
</comment>
<gene>
    <name evidence="3" type="ORF">BAU17_02785</name>
</gene>
<keyword evidence="1" id="KW-0238">DNA-binding</keyword>
<name>A0ABQ6YVP2_9ENTE</name>
<sequence>MFKERLKNLRLAQGMTQVEVASALGISQPNFRRWEAGERAPSSETLERLADFFHVSTDYLLGRTDSKESVATYVPTDRGQKYVWNVGMSDNATEMLTYAVRNLKERVQDDLYIICELHNKMSWTDLDKNRDEYFTEAQFRDELNWVRRYLEAEDISISNSLFCGWVKQYSMKKRFDNEQEVLDFLEKE</sequence>
<dbReference type="InterPro" id="IPR001387">
    <property type="entry name" value="Cro/C1-type_HTH"/>
</dbReference>